<dbReference type="PANTHER" id="PTHR43568:SF1">
    <property type="entry name" value="P PROTEIN"/>
    <property type="match status" value="1"/>
</dbReference>
<dbReference type="InterPro" id="IPR051475">
    <property type="entry name" value="Diverse_Ion_Transporter"/>
</dbReference>
<dbReference type="PANTHER" id="PTHR43568">
    <property type="entry name" value="P PROTEIN"/>
    <property type="match status" value="1"/>
</dbReference>
<dbReference type="EMBL" id="BART01000284">
    <property type="protein sequence ID" value="GAG69686.1"/>
    <property type="molecule type" value="Genomic_DNA"/>
</dbReference>
<comment type="caution">
    <text evidence="8">The sequence shown here is derived from an EMBL/GenBank/DDBJ whole genome shotgun (WGS) entry which is preliminary data.</text>
</comment>
<evidence type="ECO:0000256" key="6">
    <source>
        <dbReference type="SAM" id="Phobius"/>
    </source>
</evidence>
<evidence type="ECO:0000313" key="8">
    <source>
        <dbReference type="EMBL" id="GAG69686.1"/>
    </source>
</evidence>
<reference evidence="8" key="1">
    <citation type="journal article" date="2014" name="Front. Microbiol.">
        <title>High frequency of phylogenetically diverse reductive dehalogenase-homologous genes in deep subseafloor sedimentary metagenomes.</title>
        <authorList>
            <person name="Kawai M."/>
            <person name="Futagami T."/>
            <person name="Toyoda A."/>
            <person name="Takaki Y."/>
            <person name="Nishi S."/>
            <person name="Hori S."/>
            <person name="Arai W."/>
            <person name="Tsubouchi T."/>
            <person name="Morono Y."/>
            <person name="Uchiyama I."/>
            <person name="Ito T."/>
            <person name="Fujiyama A."/>
            <person name="Inagaki F."/>
            <person name="Takami H."/>
        </authorList>
    </citation>
    <scope>NUCLEOTIDE SEQUENCE</scope>
    <source>
        <strain evidence="8">Expedition CK06-06</strain>
    </source>
</reference>
<keyword evidence="5 6" id="KW-0472">Membrane</keyword>
<dbReference type="GO" id="GO:0016020">
    <property type="term" value="C:membrane"/>
    <property type="evidence" value="ECO:0007669"/>
    <property type="project" value="UniProtKB-SubCell"/>
</dbReference>
<feature type="transmembrane region" description="Helical" evidence="6">
    <location>
        <begin position="57"/>
        <end position="79"/>
    </location>
</feature>
<feature type="transmembrane region" description="Helical" evidence="6">
    <location>
        <begin position="276"/>
        <end position="294"/>
    </location>
</feature>
<protein>
    <recommendedName>
        <fullName evidence="7">Citrate transporter-like domain-containing protein</fullName>
    </recommendedName>
</protein>
<feature type="transmembrane region" description="Helical" evidence="6">
    <location>
        <begin position="172"/>
        <end position="194"/>
    </location>
</feature>
<organism evidence="8">
    <name type="scientific">marine sediment metagenome</name>
    <dbReference type="NCBI Taxonomy" id="412755"/>
    <lineage>
        <taxon>unclassified sequences</taxon>
        <taxon>metagenomes</taxon>
        <taxon>ecological metagenomes</taxon>
    </lineage>
</organism>
<name>X1BCI3_9ZZZZ</name>
<gene>
    <name evidence="8" type="ORF">S01H4_01537</name>
</gene>
<dbReference type="Pfam" id="PF03600">
    <property type="entry name" value="CitMHS"/>
    <property type="match status" value="1"/>
</dbReference>
<dbReference type="GO" id="GO:0055085">
    <property type="term" value="P:transmembrane transport"/>
    <property type="evidence" value="ECO:0007669"/>
    <property type="project" value="InterPro"/>
</dbReference>
<dbReference type="AlphaFoldDB" id="X1BCI3"/>
<evidence type="ECO:0000259" key="7">
    <source>
        <dbReference type="Pfam" id="PF03600"/>
    </source>
</evidence>
<feature type="transmembrane region" description="Helical" evidence="6">
    <location>
        <begin position="91"/>
        <end position="108"/>
    </location>
</feature>
<dbReference type="InterPro" id="IPR004680">
    <property type="entry name" value="Cit_transptr-like_dom"/>
</dbReference>
<evidence type="ECO:0000256" key="2">
    <source>
        <dbReference type="ARBA" id="ARBA00022448"/>
    </source>
</evidence>
<comment type="subcellular location">
    <subcellularLocation>
        <location evidence="1">Membrane</location>
        <topology evidence="1">Multi-pass membrane protein</topology>
    </subcellularLocation>
</comment>
<feature type="transmembrane region" description="Helical" evidence="6">
    <location>
        <begin position="358"/>
        <end position="378"/>
    </location>
</feature>
<sequence>MIKLTLSLIVLIITYFLIFTNRRIRTTSAFFGAILTIILGLITFDKAITYIDFNKLGIIIGMMVFTIIAKESGIFQYLAIKTTKYSKGNPLILLISLSLLAGFLSSILDEITTLLFLANITLAITHILEISPLPFLISEIIFANIGGLATYIGTPANIMIGSAAKLSFYDFIYHTTPISIILILFNVFYFVILFKNTFKKSDIQNDIILHLNKIDERKAITNFPLLKNSLLILGATIIVSFFSHLVNLNLAIVYLLGAITLLFVSHDKPDEIYAQIDWRIIFFLIGLNVLAGTLEENGLIGIASSKLLNLTKGNINLLSFTILGISTFTSSFFGNIPIIALAIPVIENISRHLGSSITVLWWTLALGANIGANGTLIGTASNLIVADIAEKNKQPIPFWYFIKVAFPLVILNLIIASIYIYLRYLV</sequence>
<feature type="transmembrane region" description="Helical" evidence="6">
    <location>
        <begin position="225"/>
        <end position="242"/>
    </location>
</feature>
<keyword evidence="4 6" id="KW-1133">Transmembrane helix</keyword>
<keyword evidence="2" id="KW-0813">Transport</keyword>
<evidence type="ECO:0000256" key="1">
    <source>
        <dbReference type="ARBA" id="ARBA00004141"/>
    </source>
</evidence>
<feature type="transmembrane region" description="Helical" evidence="6">
    <location>
        <begin position="314"/>
        <end position="346"/>
    </location>
</feature>
<feature type="transmembrane region" description="Helical" evidence="6">
    <location>
        <begin position="398"/>
        <end position="422"/>
    </location>
</feature>
<feature type="transmembrane region" description="Helical" evidence="6">
    <location>
        <begin position="29"/>
        <end position="51"/>
    </location>
</feature>
<feature type="transmembrane region" description="Helical" evidence="6">
    <location>
        <begin position="248"/>
        <end position="264"/>
    </location>
</feature>
<feature type="transmembrane region" description="Helical" evidence="6">
    <location>
        <begin position="114"/>
        <end position="133"/>
    </location>
</feature>
<keyword evidence="3 6" id="KW-0812">Transmembrane</keyword>
<accession>X1BCI3</accession>
<feature type="transmembrane region" description="Helical" evidence="6">
    <location>
        <begin position="140"/>
        <end position="160"/>
    </location>
</feature>
<proteinExistence type="predicted"/>
<evidence type="ECO:0000256" key="3">
    <source>
        <dbReference type="ARBA" id="ARBA00022692"/>
    </source>
</evidence>
<feature type="transmembrane region" description="Helical" evidence="6">
    <location>
        <begin position="6"/>
        <end position="22"/>
    </location>
</feature>
<feature type="domain" description="Citrate transporter-like" evidence="7">
    <location>
        <begin position="15"/>
        <end position="367"/>
    </location>
</feature>
<evidence type="ECO:0000256" key="4">
    <source>
        <dbReference type="ARBA" id="ARBA00022989"/>
    </source>
</evidence>
<evidence type="ECO:0000256" key="5">
    <source>
        <dbReference type="ARBA" id="ARBA00023136"/>
    </source>
</evidence>